<dbReference type="GO" id="GO:0000785">
    <property type="term" value="C:chromatin"/>
    <property type="evidence" value="ECO:0007669"/>
    <property type="project" value="TreeGrafter"/>
</dbReference>
<accession>A0A1G4KBR0</accession>
<name>A0A1G4KBR0_9SACH</name>
<evidence type="ECO:0000256" key="4">
    <source>
        <dbReference type="ARBA" id="ARBA00022771"/>
    </source>
</evidence>
<dbReference type="GO" id="GO:0005667">
    <property type="term" value="C:transcription regulator complex"/>
    <property type="evidence" value="ECO:0007669"/>
    <property type="project" value="TreeGrafter"/>
</dbReference>
<feature type="compositionally biased region" description="Low complexity" evidence="10">
    <location>
        <begin position="162"/>
        <end position="174"/>
    </location>
</feature>
<sequence length="262" mass="28912">MSPTSPQHVPAFWETPGASRCSPPDLFRTFKSSEEALSCLAPAVAAAEQDPLRPYTDMLPHDSFVFVDTCSSGMRPESGYSRASWESLDSGTMHEYEQEHDARSASVDLHQLLSTGLDDLAADTYSYAYSDPRLPLKRNWSAEDVHHRAYKYGGKHSARRNASPPGSAPGPSAACSSVRAKGQLKYTCHECGKTFQRPSSLATHINIHTGDKPFVCPVLDCGRQFNARSNMVRHYKLHFRTIHGNYLLPSGELSDTVPALKQ</sequence>
<dbReference type="OrthoDB" id="6077919at2759"/>
<evidence type="ECO:0000256" key="10">
    <source>
        <dbReference type="SAM" id="MobiDB-lite"/>
    </source>
</evidence>
<evidence type="ECO:0000313" key="13">
    <source>
        <dbReference type="Proteomes" id="UP000189911"/>
    </source>
</evidence>
<evidence type="ECO:0000256" key="8">
    <source>
        <dbReference type="ARBA" id="ARBA00023242"/>
    </source>
</evidence>
<dbReference type="GO" id="GO:0005634">
    <property type="term" value="C:nucleus"/>
    <property type="evidence" value="ECO:0007669"/>
    <property type="project" value="UniProtKB-SubCell"/>
</dbReference>
<dbReference type="GO" id="GO:0008270">
    <property type="term" value="F:zinc ion binding"/>
    <property type="evidence" value="ECO:0007669"/>
    <property type="project" value="UniProtKB-KW"/>
</dbReference>
<feature type="domain" description="C2H2-type" evidence="11">
    <location>
        <begin position="214"/>
        <end position="238"/>
    </location>
</feature>
<dbReference type="AlphaFoldDB" id="A0A1G4KBR0"/>
<dbReference type="FunFam" id="3.30.160.60:FF:000062">
    <property type="entry name" value="RB-associated KRAB zinc finger protein-like"/>
    <property type="match status" value="1"/>
</dbReference>
<evidence type="ECO:0000256" key="2">
    <source>
        <dbReference type="ARBA" id="ARBA00022723"/>
    </source>
</evidence>
<keyword evidence="13" id="KW-1185">Reference proteome</keyword>
<gene>
    <name evidence="12" type="ORF">LANO_0F13190G</name>
</gene>
<evidence type="ECO:0000256" key="5">
    <source>
        <dbReference type="ARBA" id="ARBA00022833"/>
    </source>
</evidence>
<evidence type="ECO:0000256" key="1">
    <source>
        <dbReference type="ARBA" id="ARBA00004123"/>
    </source>
</evidence>
<protein>
    <submittedName>
        <fullName evidence="12">LANO_0F13190g1_1</fullName>
    </submittedName>
</protein>
<comment type="subcellular location">
    <subcellularLocation>
        <location evidence="1">Nucleus</location>
    </subcellularLocation>
</comment>
<evidence type="ECO:0000256" key="7">
    <source>
        <dbReference type="ARBA" id="ARBA00023163"/>
    </source>
</evidence>
<reference evidence="13" key="1">
    <citation type="submission" date="2016-03" db="EMBL/GenBank/DDBJ databases">
        <authorList>
            <person name="Devillers Hugo."/>
        </authorList>
    </citation>
    <scope>NUCLEOTIDE SEQUENCE [LARGE SCALE GENOMIC DNA]</scope>
</reference>
<dbReference type="InterPro" id="IPR036236">
    <property type="entry name" value="Znf_C2H2_sf"/>
</dbReference>
<dbReference type="SUPFAM" id="SSF57667">
    <property type="entry name" value="beta-beta-alpha zinc fingers"/>
    <property type="match status" value="1"/>
</dbReference>
<dbReference type="Gene3D" id="3.30.160.60">
    <property type="entry name" value="Classic Zinc Finger"/>
    <property type="match status" value="2"/>
</dbReference>
<evidence type="ECO:0000256" key="9">
    <source>
        <dbReference type="PROSITE-ProRule" id="PRU00042"/>
    </source>
</evidence>
<dbReference type="Pfam" id="PF00096">
    <property type="entry name" value="zf-C2H2"/>
    <property type="match status" value="2"/>
</dbReference>
<organism evidence="12 13">
    <name type="scientific">Lachancea nothofagi CBS 11611</name>
    <dbReference type="NCBI Taxonomy" id="1266666"/>
    <lineage>
        <taxon>Eukaryota</taxon>
        <taxon>Fungi</taxon>
        <taxon>Dikarya</taxon>
        <taxon>Ascomycota</taxon>
        <taxon>Saccharomycotina</taxon>
        <taxon>Saccharomycetes</taxon>
        <taxon>Saccharomycetales</taxon>
        <taxon>Saccharomycetaceae</taxon>
        <taxon>Lachancea</taxon>
    </lineage>
</organism>
<evidence type="ECO:0000256" key="3">
    <source>
        <dbReference type="ARBA" id="ARBA00022737"/>
    </source>
</evidence>
<dbReference type="PROSITE" id="PS50157">
    <property type="entry name" value="ZINC_FINGER_C2H2_2"/>
    <property type="match status" value="2"/>
</dbReference>
<keyword evidence="6" id="KW-0805">Transcription regulation</keyword>
<keyword evidence="2" id="KW-0479">Metal-binding</keyword>
<evidence type="ECO:0000259" key="11">
    <source>
        <dbReference type="PROSITE" id="PS50157"/>
    </source>
</evidence>
<dbReference type="SMART" id="SM00355">
    <property type="entry name" value="ZnF_C2H2"/>
    <property type="match status" value="2"/>
</dbReference>
<dbReference type="PANTHER" id="PTHR14003:SF20">
    <property type="entry name" value="FINGER DOMAIN PROTEIN, PUTATIVE (AFU_ORTHOLOGUE AFUA_4G10380)-RELATED"/>
    <property type="match status" value="1"/>
</dbReference>
<dbReference type="PANTHER" id="PTHR14003">
    <property type="entry name" value="TRANSCRIPTIONAL REPRESSOR PROTEIN YY"/>
    <property type="match status" value="1"/>
</dbReference>
<dbReference type="PROSITE" id="PS00028">
    <property type="entry name" value="ZINC_FINGER_C2H2_1"/>
    <property type="match status" value="2"/>
</dbReference>
<feature type="region of interest" description="Disordered" evidence="10">
    <location>
        <begin position="151"/>
        <end position="174"/>
    </location>
</feature>
<keyword evidence="4 9" id="KW-0863">Zinc-finger</keyword>
<keyword evidence="5" id="KW-0862">Zinc</keyword>
<dbReference type="GO" id="GO:0000981">
    <property type="term" value="F:DNA-binding transcription factor activity, RNA polymerase II-specific"/>
    <property type="evidence" value="ECO:0007669"/>
    <property type="project" value="TreeGrafter"/>
</dbReference>
<dbReference type="Proteomes" id="UP000189911">
    <property type="component" value="Chromosome F"/>
</dbReference>
<dbReference type="GO" id="GO:0000978">
    <property type="term" value="F:RNA polymerase II cis-regulatory region sequence-specific DNA binding"/>
    <property type="evidence" value="ECO:0007669"/>
    <property type="project" value="TreeGrafter"/>
</dbReference>
<keyword evidence="3" id="KW-0677">Repeat</keyword>
<keyword evidence="7" id="KW-0804">Transcription</keyword>
<feature type="domain" description="C2H2-type" evidence="11">
    <location>
        <begin position="186"/>
        <end position="213"/>
    </location>
</feature>
<dbReference type="InterPro" id="IPR013087">
    <property type="entry name" value="Znf_C2H2_type"/>
</dbReference>
<evidence type="ECO:0000313" key="12">
    <source>
        <dbReference type="EMBL" id="SCV01720.1"/>
    </source>
</evidence>
<keyword evidence="8" id="KW-0539">Nucleus</keyword>
<dbReference type="EMBL" id="LT598452">
    <property type="protein sequence ID" value="SCV01720.1"/>
    <property type="molecule type" value="Genomic_DNA"/>
</dbReference>
<evidence type="ECO:0000256" key="6">
    <source>
        <dbReference type="ARBA" id="ARBA00023015"/>
    </source>
</evidence>
<proteinExistence type="predicted"/>